<sequence>MSNPPLGWCLEYLGNLDRILIHFYEALIAAGCFLATLLLVAIAYSAYIIATSCRGQLASDIQPNAVSSTTLPGHPLTRQMTIDSGNGPMKFTLLAGCPVTIMFTPASPEKPATLGDGKDSQVTGLEKAEEGESYLDF</sequence>
<proteinExistence type="predicted"/>
<evidence type="ECO:0000256" key="2">
    <source>
        <dbReference type="SAM" id="Phobius"/>
    </source>
</evidence>
<evidence type="ECO:0000313" key="4">
    <source>
        <dbReference type="Proteomes" id="UP000027265"/>
    </source>
</evidence>
<keyword evidence="2" id="KW-1133">Transmembrane helix</keyword>
<evidence type="ECO:0000256" key="1">
    <source>
        <dbReference type="SAM" id="MobiDB-lite"/>
    </source>
</evidence>
<feature type="region of interest" description="Disordered" evidence="1">
    <location>
        <begin position="108"/>
        <end position="137"/>
    </location>
</feature>
<organism evidence="3 4">
    <name type="scientific">Jaapia argillacea MUCL 33604</name>
    <dbReference type="NCBI Taxonomy" id="933084"/>
    <lineage>
        <taxon>Eukaryota</taxon>
        <taxon>Fungi</taxon>
        <taxon>Dikarya</taxon>
        <taxon>Basidiomycota</taxon>
        <taxon>Agaricomycotina</taxon>
        <taxon>Agaricomycetes</taxon>
        <taxon>Agaricomycetidae</taxon>
        <taxon>Jaapiales</taxon>
        <taxon>Jaapiaceae</taxon>
        <taxon>Jaapia</taxon>
    </lineage>
</organism>
<gene>
    <name evidence="3" type="ORF">JAAARDRAFT_191937</name>
</gene>
<dbReference type="EMBL" id="KL197715">
    <property type="protein sequence ID" value="KDQ59410.1"/>
    <property type="molecule type" value="Genomic_DNA"/>
</dbReference>
<feature type="transmembrane region" description="Helical" evidence="2">
    <location>
        <begin position="20"/>
        <end position="47"/>
    </location>
</feature>
<name>A0A067PZW5_9AGAM</name>
<evidence type="ECO:0000313" key="3">
    <source>
        <dbReference type="EMBL" id="KDQ59410.1"/>
    </source>
</evidence>
<dbReference type="InParanoid" id="A0A067PZW5"/>
<dbReference type="HOGENOM" id="CLU_1865409_0_0_1"/>
<dbReference type="Proteomes" id="UP000027265">
    <property type="component" value="Unassembled WGS sequence"/>
</dbReference>
<keyword evidence="2" id="KW-0472">Membrane</keyword>
<protein>
    <submittedName>
        <fullName evidence="3">Uncharacterized protein</fullName>
    </submittedName>
</protein>
<keyword evidence="4" id="KW-1185">Reference proteome</keyword>
<dbReference type="AlphaFoldDB" id="A0A067PZW5"/>
<keyword evidence="2" id="KW-0812">Transmembrane</keyword>
<accession>A0A067PZW5</accession>
<reference evidence="4" key="1">
    <citation type="journal article" date="2014" name="Proc. Natl. Acad. Sci. U.S.A.">
        <title>Extensive sampling of basidiomycete genomes demonstrates inadequacy of the white-rot/brown-rot paradigm for wood decay fungi.</title>
        <authorList>
            <person name="Riley R."/>
            <person name="Salamov A.A."/>
            <person name="Brown D.W."/>
            <person name="Nagy L.G."/>
            <person name="Floudas D."/>
            <person name="Held B.W."/>
            <person name="Levasseur A."/>
            <person name="Lombard V."/>
            <person name="Morin E."/>
            <person name="Otillar R."/>
            <person name="Lindquist E.A."/>
            <person name="Sun H."/>
            <person name="LaButti K.M."/>
            <person name="Schmutz J."/>
            <person name="Jabbour D."/>
            <person name="Luo H."/>
            <person name="Baker S.E."/>
            <person name="Pisabarro A.G."/>
            <person name="Walton J.D."/>
            <person name="Blanchette R.A."/>
            <person name="Henrissat B."/>
            <person name="Martin F."/>
            <person name="Cullen D."/>
            <person name="Hibbett D.S."/>
            <person name="Grigoriev I.V."/>
        </authorList>
    </citation>
    <scope>NUCLEOTIDE SEQUENCE [LARGE SCALE GENOMIC DNA]</scope>
    <source>
        <strain evidence="4">MUCL 33604</strain>
    </source>
</reference>